<accession>A0A2H0YS00</accession>
<organism evidence="12 13">
    <name type="scientific">Candidatus Kerfeldbacteria bacterium CG08_land_8_20_14_0_20_43_14</name>
    <dbReference type="NCBI Taxonomy" id="2014246"/>
    <lineage>
        <taxon>Bacteria</taxon>
        <taxon>Candidatus Kerfeldiibacteriota</taxon>
    </lineage>
</organism>
<protein>
    <submittedName>
        <fullName evidence="12">Rod shape-determining protein RodA</fullName>
    </submittedName>
</protein>
<feature type="transmembrane region" description="Helical" evidence="11">
    <location>
        <begin position="78"/>
        <end position="96"/>
    </location>
</feature>
<comment type="subcellular location">
    <subcellularLocation>
        <location evidence="1">Membrane</location>
        <topology evidence="1">Multi-pass membrane protein</topology>
    </subcellularLocation>
</comment>
<evidence type="ECO:0000256" key="6">
    <source>
        <dbReference type="ARBA" id="ARBA00022960"/>
    </source>
</evidence>
<dbReference type="GO" id="GO:0016757">
    <property type="term" value="F:glycosyltransferase activity"/>
    <property type="evidence" value="ECO:0007669"/>
    <property type="project" value="UniProtKB-KW"/>
</dbReference>
<feature type="transmembrane region" description="Helical" evidence="11">
    <location>
        <begin position="138"/>
        <end position="155"/>
    </location>
</feature>
<dbReference type="GO" id="GO:0009252">
    <property type="term" value="P:peptidoglycan biosynthetic process"/>
    <property type="evidence" value="ECO:0007669"/>
    <property type="project" value="UniProtKB-KW"/>
</dbReference>
<feature type="transmembrane region" description="Helical" evidence="11">
    <location>
        <begin position="306"/>
        <end position="325"/>
    </location>
</feature>
<comment type="caution">
    <text evidence="12">The sequence shown here is derived from an EMBL/GenBank/DDBJ whole genome shotgun (WGS) entry which is preliminary data.</text>
</comment>
<dbReference type="InterPro" id="IPR018365">
    <property type="entry name" value="Cell_cycle_FtsW-rel_CS"/>
</dbReference>
<keyword evidence="7" id="KW-0573">Peptidoglycan synthesis</keyword>
<name>A0A2H0YS00_9BACT</name>
<keyword evidence="5 11" id="KW-0812">Transmembrane</keyword>
<dbReference type="PANTHER" id="PTHR30474">
    <property type="entry name" value="CELL CYCLE PROTEIN"/>
    <property type="match status" value="1"/>
</dbReference>
<dbReference type="Proteomes" id="UP000236845">
    <property type="component" value="Unassembled WGS sequence"/>
</dbReference>
<evidence type="ECO:0000313" key="13">
    <source>
        <dbReference type="Proteomes" id="UP000236845"/>
    </source>
</evidence>
<keyword evidence="3" id="KW-0328">Glycosyltransferase</keyword>
<dbReference type="InterPro" id="IPR001182">
    <property type="entry name" value="FtsW/RodA"/>
</dbReference>
<reference evidence="13" key="1">
    <citation type="submission" date="2017-09" db="EMBL/GenBank/DDBJ databases">
        <title>Depth-based differentiation of microbial function through sediment-hosted aquifers and enrichment of novel symbionts in the deep terrestrial subsurface.</title>
        <authorList>
            <person name="Probst A.J."/>
            <person name="Ladd B."/>
            <person name="Jarett J.K."/>
            <person name="Geller-Mcgrath D.E."/>
            <person name="Sieber C.M.K."/>
            <person name="Emerson J.B."/>
            <person name="Anantharaman K."/>
            <person name="Thomas B.C."/>
            <person name="Malmstrom R."/>
            <person name="Stieglmeier M."/>
            <person name="Klingl A."/>
            <person name="Woyke T."/>
            <person name="Ryan C.M."/>
            <person name="Banfield J.F."/>
        </authorList>
    </citation>
    <scope>NUCLEOTIDE SEQUENCE [LARGE SCALE GENOMIC DNA]</scope>
</reference>
<evidence type="ECO:0000256" key="3">
    <source>
        <dbReference type="ARBA" id="ARBA00022676"/>
    </source>
</evidence>
<feature type="transmembrane region" description="Helical" evidence="11">
    <location>
        <begin position="47"/>
        <end position="66"/>
    </location>
</feature>
<feature type="transmembrane region" description="Helical" evidence="11">
    <location>
        <begin position="102"/>
        <end position="126"/>
    </location>
</feature>
<evidence type="ECO:0000256" key="4">
    <source>
        <dbReference type="ARBA" id="ARBA00022679"/>
    </source>
</evidence>
<dbReference type="GO" id="GO:0015648">
    <property type="term" value="F:lipid-linked peptidoglycan transporter activity"/>
    <property type="evidence" value="ECO:0007669"/>
    <property type="project" value="TreeGrafter"/>
</dbReference>
<keyword evidence="4" id="KW-0808">Transferase</keyword>
<dbReference type="GO" id="GO:0005886">
    <property type="term" value="C:plasma membrane"/>
    <property type="evidence" value="ECO:0007669"/>
    <property type="project" value="TreeGrafter"/>
</dbReference>
<evidence type="ECO:0000256" key="8">
    <source>
        <dbReference type="ARBA" id="ARBA00022989"/>
    </source>
</evidence>
<evidence type="ECO:0000256" key="9">
    <source>
        <dbReference type="ARBA" id="ARBA00023136"/>
    </source>
</evidence>
<evidence type="ECO:0000256" key="10">
    <source>
        <dbReference type="ARBA" id="ARBA00023316"/>
    </source>
</evidence>
<evidence type="ECO:0000256" key="2">
    <source>
        <dbReference type="ARBA" id="ARBA00022475"/>
    </source>
</evidence>
<evidence type="ECO:0000256" key="5">
    <source>
        <dbReference type="ARBA" id="ARBA00022692"/>
    </source>
</evidence>
<feature type="transmembrane region" description="Helical" evidence="11">
    <location>
        <begin position="185"/>
        <end position="203"/>
    </location>
</feature>
<evidence type="ECO:0000313" key="12">
    <source>
        <dbReference type="EMBL" id="PIS41059.1"/>
    </source>
</evidence>
<evidence type="ECO:0000256" key="1">
    <source>
        <dbReference type="ARBA" id="ARBA00004141"/>
    </source>
</evidence>
<evidence type="ECO:0000256" key="7">
    <source>
        <dbReference type="ARBA" id="ARBA00022984"/>
    </source>
</evidence>
<keyword evidence="10" id="KW-0961">Cell wall biogenesis/degradation</keyword>
<dbReference type="AlphaFoldDB" id="A0A2H0YS00"/>
<dbReference type="EMBL" id="PEXW01000002">
    <property type="protein sequence ID" value="PIS41059.1"/>
    <property type="molecule type" value="Genomic_DNA"/>
</dbReference>
<dbReference type="GO" id="GO:0008360">
    <property type="term" value="P:regulation of cell shape"/>
    <property type="evidence" value="ECO:0007669"/>
    <property type="project" value="UniProtKB-KW"/>
</dbReference>
<evidence type="ECO:0000256" key="11">
    <source>
        <dbReference type="SAM" id="Phobius"/>
    </source>
</evidence>
<dbReference type="PROSITE" id="PS00428">
    <property type="entry name" value="FTSW_RODA_SPOVE"/>
    <property type="match status" value="1"/>
</dbReference>
<keyword evidence="9 11" id="KW-0472">Membrane</keyword>
<keyword evidence="2" id="KW-1003">Cell membrane</keyword>
<feature type="transmembrane region" description="Helical" evidence="11">
    <location>
        <begin position="337"/>
        <end position="362"/>
    </location>
</feature>
<feature type="transmembrane region" description="Helical" evidence="11">
    <location>
        <begin position="273"/>
        <end position="294"/>
    </location>
</feature>
<keyword evidence="6" id="KW-0133">Cell shape</keyword>
<feature type="transmembrane region" description="Helical" evidence="11">
    <location>
        <begin position="161"/>
        <end position="178"/>
    </location>
</feature>
<sequence>MARLSFRAFRQIDWLLLSATILLLLFGLVTLASVTVAKSPPEWSVFFRQLIFFGIGAFISFFVIFFDYRVLRGYSSYIYLLALVLLIGVLFFGKTINNTTGWFVFAGISFQPVELIKLLWIIAFGSYLSRYARAFNQWRHLAISGVFMLVLLVLIMRQPDLGSAVIILAIYIGLLLMANIKLKQLAILFLILLTAGVMSYFFLLQTYQKDRIQVLFHPGSDPLNRGYNVTQSMIAIGSGQFFGRGFGQGTQSQLNFLPEQQTDFIFSVFAEEFGFFGAGLMLIAFGGLLVRSIIIAGKSKEDFGSFLSAGIGIWFAVQMFINVGMNMGLLPVTGVPLPLVSAGGSSLIAGLISIGLMQSVFLRARTTT</sequence>
<dbReference type="NCBIfam" id="TIGR02210">
    <property type="entry name" value="rodA_shape"/>
    <property type="match status" value="1"/>
</dbReference>
<proteinExistence type="predicted"/>
<dbReference type="GO" id="GO:0032153">
    <property type="term" value="C:cell division site"/>
    <property type="evidence" value="ECO:0007669"/>
    <property type="project" value="TreeGrafter"/>
</dbReference>
<dbReference type="Pfam" id="PF01098">
    <property type="entry name" value="FTSW_RODA_SPOVE"/>
    <property type="match status" value="1"/>
</dbReference>
<keyword evidence="8 11" id="KW-1133">Transmembrane helix</keyword>
<dbReference type="InterPro" id="IPR011923">
    <property type="entry name" value="RodA/MrdB"/>
</dbReference>
<dbReference type="GO" id="GO:0051301">
    <property type="term" value="P:cell division"/>
    <property type="evidence" value="ECO:0007669"/>
    <property type="project" value="InterPro"/>
</dbReference>
<gene>
    <name evidence="12" type="ORF">COT26_00130</name>
</gene>
<dbReference type="GO" id="GO:0071555">
    <property type="term" value="P:cell wall organization"/>
    <property type="evidence" value="ECO:0007669"/>
    <property type="project" value="UniProtKB-KW"/>
</dbReference>
<dbReference type="PANTHER" id="PTHR30474:SF1">
    <property type="entry name" value="PEPTIDOGLYCAN GLYCOSYLTRANSFERASE MRDB"/>
    <property type="match status" value="1"/>
</dbReference>